<evidence type="ECO:0008006" key="4">
    <source>
        <dbReference type="Google" id="ProtNLM"/>
    </source>
</evidence>
<evidence type="ECO:0000313" key="3">
    <source>
        <dbReference type="Proteomes" id="UP000315700"/>
    </source>
</evidence>
<organism evidence="2 3">
    <name type="scientific">Caulifigura coniformis</name>
    <dbReference type="NCBI Taxonomy" id="2527983"/>
    <lineage>
        <taxon>Bacteria</taxon>
        <taxon>Pseudomonadati</taxon>
        <taxon>Planctomycetota</taxon>
        <taxon>Planctomycetia</taxon>
        <taxon>Planctomycetales</taxon>
        <taxon>Planctomycetaceae</taxon>
        <taxon>Caulifigura</taxon>
    </lineage>
</organism>
<evidence type="ECO:0000313" key="2">
    <source>
        <dbReference type="EMBL" id="QDT55331.1"/>
    </source>
</evidence>
<dbReference type="Proteomes" id="UP000315700">
    <property type="component" value="Chromosome"/>
</dbReference>
<name>A0A517SGT2_9PLAN</name>
<proteinExistence type="predicted"/>
<dbReference type="KEGG" id="ccos:Pan44_33740"/>
<gene>
    <name evidence="2" type="ORF">Pan44_33740</name>
</gene>
<feature type="chain" id="PRO_5022193058" description="Stigma-specific protein, Stig1" evidence="1">
    <location>
        <begin position="27"/>
        <end position="220"/>
    </location>
</feature>
<dbReference type="RefSeq" id="WP_145031098.1">
    <property type="nucleotide sequence ID" value="NZ_CP036271.1"/>
</dbReference>
<feature type="signal peptide" evidence="1">
    <location>
        <begin position="1"/>
        <end position="26"/>
    </location>
</feature>
<reference evidence="2 3" key="1">
    <citation type="submission" date="2019-02" db="EMBL/GenBank/DDBJ databases">
        <title>Deep-cultivation of Planctomycetes and their phenomic and genomic characterization uncovers novel biology.</title>
        <authorList>
            <person name="Wiegand S."/>
            <person name="Jogler M."/>
            <person name="Boedeker C."/>
            <person name="Pinto D."/>
            <person name="Vollmers J."/>
            <person name="Rivas-Marin E."/>
            <person name="Kohn T."/>
            <person name="Peeters S.H."/>
            <person name="Heuer A."/>
            <person name="Rast P."/>
            <person name="Oberbeckmann S."/>
            <person name="Bunk B."/>
            <person name="Jeske O."/>
            <person name="Meyerdierks A."/>
            <person name="Storesund J.E."/>
            <person name="Kallscheuer N."/>
            <person name="Luecker S."/>
            <person name="Lage O.M."/>
            <person name="Pohl T."/>
            <person name="Merkel B.J."/>
            <person name="Hornburger P."/>
            <person name="Mueller R.-W."/>
            <person name="Bruemmer F."/>
            <person name="Labrenz M."/>
            <person name="Spormann A.M."/>
            <person name="Op den Camp H."/>
            <person name="Overmann J."/>
            <person name="Amann R."/>
            <person name="Jetten M.S.M."/>
            <person name="Mascher T."/>
            <person name="Medema M.H."/>
            <person name="Devos D.P."/>
            <person name="Kaster A.-K."/>
            <person name="Ovreas L."/>
            <person name="Rohde M."/>
            <person name="Galperin M.Y."/>
            <person name="Jogler C."/>
        </authorList>
    </citation>
    <scope>NUCLEOTIDE SEQUENCE [LARGE SCALE GENOMIC DNA]</scope>
    <source>
        <strain evidence="2 3">Pan44</strain>
    </source>
</reference>
<dbReference type="InParanoid" id="A0A517SGT2"/>
<sequence precursor="true">MNVTRLTTLCAAAAAMISLNAPTAQAQGLFGGYNQSYPVYTAPAYTQPCATGNCGVRSYTTNYGVSPCATGNCPTTPYTASYPTATCPTGTCPTGQCIHGAQSSQCRTICGPNGCQTICPTGGMQCGPNGCVPAVGYSNTNYRPATASTLPSLNLDQAPAWNTNNGFNGNMNTGFNGASSFGQVAPNRTFGGQNFQMMNTGYAPAGMETNIANDPMVRLN</sequence>
<keyword evidence="3" id="KW-1185">Reference proteome</keyword>
<dbReference type="AlphaFoldDB" id="A0A517SGT2"/>
<evidence type="ECO:0000256" key="1">
    <source>
        <dbReference type="SAM" id="SignalP"/>
    </source>
</evidence>
<keyword evidence="1" id="KW-0732">Signal</keyword>
<accession>A0A517SGT2</accession>
<dbReference type="EMBL" id="CP036271">
    <property type="protein sequence ID" value="QDT55331.1"/>
    <property type="molecule type" value="Genomic_DNA"/>
</dbReference>
<protein>
    <recommendedName>
        <fullName evidence="4">Stigma-specific protein, Stig1</fullName>
    </recommendedName>
</protein>